<dbReference type="Proteomes" id="UP001253545">
    <property type="component" value="Unassembled WGS sequence"/>
</dbReference>
<reference evidence="3 4" key="1">
    <citation type="submission" date="2023-09" db="EMBL/GenBank/DDBJ databases">
        <authorList>
            <person name="Rey-Velasco X."/>
        </authorList>
    </citation>
    <scope>NUCLEOTIDE SEQUENCE [LARGE SCALE GENOMIC DNA]</scope>
    <source>
        <strain evidence="3 4">P117</strain>
    </source>
</reference>
<dbReference type="InterPro" id="IPR006059">
    <property type="entry name" value="SBP"/>
</dbReference>
<accession>A0ABU2ZSS5</accession>
<evidence type="ECO:0000313" key="3">
    <source>
        <dbReference type="EMBL" id="MDT0595088.1"/>
    </source>
</evidence>
<dbReference type="PANTHER" id="PTHR43649">
    <property type="entry name" value="ARABINOSE-BINDING PROTEIN-RELATED"/>
    <property type="match status" value="1"/>
</dbReference>
<comment type="caution">
    <text evidence="3">The sequence shown here is derived from an EMBL/GenBank/DDBJ whole genome shotgun (WGS) entry which is preliminary data.</text>
</comment>
<dbReference type="SUPFAM" id="SSF53850">
    <property type="entry name" value="Periplasmic binding protein-like II"/>
    <property type="match status" value="1"/>
</dbReference>
<evidence type="ECO:0000313" key="4">
    <source>
        <dbReference type="Proteomes" id="UP001253545"/>
    </source>
</evidence>
<sequence>MLKYPALLILNGIIFIMLSTNVTFSPIAKAETVEIAVLSTSSQQRAVYAKHEKNLKLSHPNIQLNIKFLSDTDFKQDLNQWLNKGSGPDILTWQGGQRLFQLVKKDQVKDLTSFWDKHDLNSRFSAGAIDAISVDNSRYGVPASYYQWGLYYRESLFESLNITAPTTWDELITVCKVMLQNDITPITIGAANKWTSAAWFDYLNLRINGLTFHQELLVGEHSFNSKQVRAVFSKWKELLDSGCFTDRFNGWDWTQAMPFLYHKMAGMTLIGNFFASSLPQTLKDDFRFAPFPIIEKNIPRYEEAPLDLMMVPNYAQLSDDVETVLLSLTSNAFLSELNNASSMISPVTDNVASEDYFTNEGQKLLQEAKGLSQFFDRDTNAEMASAATIIFTDFMGHKDIDEAIAELEDARKRYLIAQSM</sequence>
<gene>
    <name evidence="3" type="ORF">RM552_09560</name>
</gene>
<keyword evidence="4" id="KW-1185">Reference proteome</keyword>
<dbReference type="Gene3D" id="3.40.190.10">
    <property type="entry name" value="Periplasmic binding protein-like II"/>
    <property type="match status" value="2"/>
</dbReference>
<dbReference type="EMBL" id="JAVRHX010000002">
    <property type="protein sequence ID" value="MDT0595088.1"/>
    <property type="molecule type" value="Genomic_DNA"/>
</dbReference>
<name>A0ABU2ZSS5_9ALTE</name>
<comment type="subcellular location">
    <subcellularLocation>
        <location evidence="1">Periplasm</location>
    </subcellularLocation>
</comment>
<proteinExistence type="inferred from homology"/>
<dbReference type="PANTHER" id="PTHR43649:SF14">
    <property type="entry name" value="BLR3389 PROTEIN"/>
    <property type="match status" value="1"/>
</dbReference>
<dbReference type="RefSeq" id="WP_311368605.1">
    <property type="nucleotide sequence ID" value="NZ_JAVRHX010000002.1"/>
</dbReference>
<dbReference type="InterPro" id="IPR050490">
    <property type="entry name" value="Bact_solute-bd_prot1"/>
</dbReference>
<dbReference type="Pfam" id="PF01547">
    <property type="entry name" value="SBP_bac_1"/>
    <property type="match status" value="1"/>
</dbReference>
<protein>
    <submittedName>
        <fullName evidence="3">Extracellular solute-binding protein</fullName>
    </submittedName>
</protein>
<evidence type="ECO:0000256" key="1">
    <source>
        <dbReference type="ARBA" id="ARBA00004418"/>
    </source>
</evidence>
<evidence type="ECO:0000256" key="2">
    <source>
        <dbReference type="ARBA" id="ARBA00008520"/>
    </source>
</evidence>
<comment type="similarity">
    <text evidence="2">Belongs to the bacterial solute-binding protein 1 family.</text>
</comment>
<organism evidence="3 4">
    <name type="scientific">Glaciecola petra</name>
    <dbReference type="NCBI Taxonomy" id="3075602"/>
    <lineage>
        <taxon>Bacteria</taxon>
        <taxon>Pseudomonadati</taxon>
        <taxon>Pseudomonadota</taxon>
        <taxon>Gammaproteobacteria</taxon>
        <taxon>Alteromonadales</taxon>
        <taxon>Alteromonadaceae</taxon>
        <taxon>Glaciecola</taxon>
    </lineage>
</organism>